<name>G3HV85_CRIGR</name>
<evidence type="ECO:0000313" key="2">
    <source>
        <dbReference type="Proteomes" id="UP000001075"/>
    </source>
</evidence>
<organism evidence="1 2">
    <name type="scientific">Cricetulus griseus</name>
    <name type="common">Chinese hamster</name>
    <name type="synonym">Cricetulus barabensis griseus</name>
    <dbReference type="NCBI Taxonomy" id="10029"/>
    <lineage>
        <taxon>Eukaryota</taxon>
        <taxon>Metazoa</taxon>
        <taxon>Chordata</taxon>
        <taxon>Craniata</taxon>
        <taxon>Vertebrata</taxon>
        <taxon>Euteleostomi</taxon>
        <taxon>Mammalia</taxon>
        <taxon>Eutheria</taxon>
        <taxon>Euarchontoglires</taxon>
        <taxon>Glires</taxon>
        <taxon>Rodentia</taxon>
        <taxon>Myomorpha</taxon>
        <taxon>Muroidea</taxon>
        <taxon>Cricetidae</taxon>
        <taxon>Cricetinae</taxon>
        <taxon>Cricetulus</taxon>
    </lineage>
</organism>
<evidence type="ECO:0000313" key="1">
    <source>
        <dbReference type="EMBL" id="EGV92115.1"/>
    </source>
</evidence>
<dbReference type="Proteomes" id="UP000001075">
    <property type="component" value="Unassembled WGS sequence"/>
</dbReference>
<accession>G3HV85</accession>
<reference evidence="2" key="1">
    <citation type="journal article" date="2011" name="Nat. Biotechnol.">
        <title>The genomic sequence of the Chinese hamster ovary (CHO)-K1 cell line.</title>
        <authorList>
            <person name="Xu X."/>
            <person name="Nagarajan H."/>
            <person name="Lewis N.E."/>
            <person name="Pan S."/>
            <person name="Cai Z."/>
            <person name="Liu X."/>
            <person name="Chen W."/>
            <person name="Xie M."/>
            <person name="Wang W."/>
            <person name="Hammond S."/>
            <person name="Andersen M.R."/>
            <person name="Neff N."/>
            <person name="Passarelli B."/>
            <person name="Koh W."/>
            <person name="Fan H.C."/>
            <person name="Wang J."/>
            <person name="Gui Y."/>
            <person name="Lee K.H."/>
            <person name="Betenbaugh M.J."/>
            <person name="Quake S.R."/>
            <person name="Famili I."/>
            <person name="Palsson B.O."/>
            <person name="Wang J."/>
        </authorList>
    </citation>
    <scope>NUCLEOTIDE SEQUENCE [LARGE SCALE GENOMIC DNA]</scope>
    <source>
        <strain evidence="2">CHO K1 cell line</strain>
    </source>
</reference>
<dbReference type="EMBL" id="JH000762">
    <property type="protein sequence ID" value="EGV92115.1"/>
    <property type="molecule type" value="Genomic_DNA"/>
</dbReference>
<proteinExistence type="predicted"/>
<protein>
    <recommendedName>
        <fullName evidence="3">Fibronectin type-III domain-containing protein</fullName>
    </recommendedName>
</protein>
<evidence type="ECO:0008006" key="3">
    <source>
        <dbReference type="Google" id="ProtNLM"/>
    </source>
</evidence>
<dbReference type="InParanoid" id="G3HV85"/>
<sequence length="56" mass="6441">MALCNFSCCPKPAAGSQRHLETLIPNQKPTFHLTVHWDHPHNTGYDLVRYHFSHSV</sequence>
<dbReference type="AlphaFoldDB" id="G3HV85"/>
<gene>
    <name evidence="1" type="ORF">I79_014863</name>
</gene>